<dbReference type="InterPro" id="IPR021327">
    <property type="entry name" value="DUF2934"/>
</dbReference>
<comment type="caution">
    <text evidence="1">The sequence shown here is derived from an EMBL/GenBank/DDBJ whole genome shotgun (WGS) entry which is preliminary data.</text>
</comment>
<organism evidence="1 2">
    <name type="scientific">Mojavia pulchra JT2-VF2</name>
    <dbReference type="NCBI Taxonomy" id="287848"/>
    <lineage>
        <taxon>Bacteria</taxon>
        <taxon>Bacillati</taxon>
        <taxon>Cyanobacteriota</taxon>
        <taxon>Cyanophyceae</taxon>
        <taxon>Nostocales</taxon>
        <taxon>Nostocaceae</taxon>
    </lineage>
</organism>
<protein>
    <submittedName>
        <fullName evidence="1">DUF2934 domain-containing protein</fullName>
    </submittedName>
</protein>
<accession>A0A951Q4A7</accession>
<sequence>MPEDITMCPGHNCPIQQNCYRFTAQILGRQDFFVEAPYSFSDNYCGYFISNRPDENKIRMKAYRIWQLMGYPDGQALDHWLQAEKKLIE</sequence>
<proteinExistence type="predicted"/>
<gene>
    <name evidence="1" type="ORF">KME32_28965</name>
</gene>
<evidence type="ECO:0000313" key="2">
    <source>
        <dbReference type="Proteomes" id="UP000715781"/>
    </source>
</evidence>
<reference evidence="1" key="2">
    <citation type="journal article" date="2022" name="Microbiol. Resour. Announc.">
        <title>Metagenome Sequencing to Explore Phylogenomics of Terrestrial Cyanobacteria.</title>
        <authorList>
            <person name="Ward R.D."/>
            <person name="Stajich J.E."/>
            <person name="Johansen J.R."/>
            <person name="Huntemann M."/>
            <person name="Clum A."/>
            <person name="Foster B."/>
            <person name="Foster B."/>
            <person name="Roux S."/>
            <person name="Palaniappan K."/>
            <person name="Varghese N."/>
            <person name="Mukherjee S."/>
            <person name="Reddy T.B.K."/>
            <person name="Daum C."/>
            <person name="Copeland A."/>
            <person name="Chen I.A."/>
            <person name="Ivanova N.N."/>
            <person name="Kyrpides N.C."/>
            <person name="Shapiro N."/>
            <person name="Eloe-Fadrosh E.A."/>
            <person name="Pietrasiak N."/>
        </authorList>
    </citation>
    <scope>NUCLEOTIDE SEQUENCE</scope>
    <source>
        <strain evidence="1">JT2-VF2</strain>
    </source>
</reference>
<name>A0A951Q4A7_9NOST</name>
<dbReference type="Proteomes" id="UP000715781">
    <property type="component" value="Unassembled WGS sequence"/>
</dbReference>
<reference evidence="1" key="1">
    <citation type="submission" date="2021-05" db="EMBL/GenBank/DDBJ databases">
        <authorList>
            <person name="Pietrasiak N."/>
            <person name="Ward R."/>
            <person name="Stajich J.E."/>
            <person name="Kurbessoian T."/>
        </authorList>
    </citation>
    <scope>NUCLEOTIDE SEQUENCE</scope>
    <source>
        <strain evidence="1">JT2-VF2</strain>
    </source>
</reference>
<dbReference type="EMBL" id="JAHHHN010000030">
    <property type="protein sequence ID" value="MBW4565057.1"/>
    <property type="molecule type" value="Genomic_DNA"/>
</dbReference>
<evidence type="ECO:0000313" key="1">
    <source>
        <dbReference type="EMBL" id="MBW4565057.1"/>
    </source>
</evidence>
<dbReference type="Pfam" id="PF11154">
    <property type="entry name" value="DUF2934"/>
    <property type="match status" value="1"/>
</dbReference>
<dbReference type="AlphaFoldDB" id="A0A951Q4A7"/>